<reference evidence="3 5" key="1">
    <citation type="submission" date="2015-02" db="EMBL/GenBank/DDBJ databases">
        <authorList>
            <person name="Chooi Y.-H."/>
        </authorList>
    </citation>
    <scope>NUCLEOTIDE SEQUENCE [LARGE SCALE GENOMIC DNA]</scope>
    <source>
        <strain evidence="3">E3</strain>
    </source>
</reference>
<dbReference type="InterPro" id="IPR029756">
    <property type="entry name" value="MTH1187/YkoF-like"/>
</dbReference>
<dbReference type="OrthoDB" id="5587367at2759"/>
<accession>A0A0G4IYX0</accession>
<sequence>MHVIADFRLMPIGGSLSMREHVKRCHQLLNDLGLETFEHACGTNITGEFDAVMNAIKQCHEKVLASGVARICTDIHVDLRTDKTTTLESCIQASNAAA</sequence>
<evidence type="ECO:0000313" key="4">
    <source>
        <dbReference type="EMBL" id="SPQ94036.1"/>
    </source>
</evidence>
<keyword evidence="5" id="KW-1185">Reference proteome</keyword>
<dbReference type="EMBL" id="CDSF01000101">
    <property type="protein sequence ID" value="CEP00462.1"/>
    <property type="molecule type" value="Genomic_DNA"/>
</dbReference>
<feature type="domain" description="Thiamine-binding protein" evidence="2">
    <location>
        <begin position="5"/>
        <end position="92"/>
    </location>
</feature>
<dbReference type="InterPro" id="IPR051614">
    <property type="entry name" value="UPF0045_domain"/>
</dbReference>
<dbReference type="PANTHER" id="PTHR33777:SF1">
    <property type="entry name" value="UPF0045 PROTEIN ECM15"/>
    <property type="match status" value="1"/>
</dbReference>
<dbReference type="Pfam" id="PF01910">
    <property type="entry name" value="Thiamine_BP"/>
    <property type="match status" value="1"/>
</dbReference>
<evidence type="ECO:0000313" key="3">
    <source>
        <dbReference type="EMBL" id="CEP00462.1"/>
    </source>
</evidence>
<evidence type="ECO:0000259" key="2">
    <source>
        <dbReference type="Pfam" id="PF01910"/>
    </source>
</evidence>
<geneLocation type="mitochondrion" evidence="4"/>
<dbReference type="AlphaFoldDB" id="A0A0G4IYX0"/>
<gene>
    <name evidence="3" type="ORF">PBRA_001516</name>
    <name evidence="4" type="ORF">PLBR_LOCUS1251</name>
</gene>
<dbReference type="InterPro" id="IPR002767">
    <property type="entry name" value="Thiamine_BP"/>
</dbReference>
<organism evidence="3 5">
    <name type="scientific">Plasmodiophora brassicae</name>
    <name type="common">Clubroot disease agent</name>
    <dbReference type="NCBI Taxonomy" id="37360"/>
    <lineage>
        <taxon>Eukaryota</taxon>
        <taxon>Sar</taxon>
        <taxon>Rhizaria</taxon>
        <taxon>Endomyxa</taxon>
        <taxon>Phytomyxea</taxon>
        <taxon>Plasmodiophorida</taxon>
        <taxon>Plasmodiophoridae</taxon>
        <taxon>Plasmodiophora</taxon>
    </lineage>
</organism>
<dbReference type="Gene3D" id="3.30.70.930">
    <property type="match status" value="1"/>
</dbReference>
<protein>
    <recommendedName>
        <fullName evidence="2">Thiamine-binding protein domain-containing protein</fullName>
    </recommendedName>
</protein>
<evidence type="ECO:0000256" key="1">
    <source>
        <dbReference type="ARBA" id="ARBA00010272"/>
    </source>
</evidence>
<dbReference type="GO" id="GO:0005829">
    <property type="term" value="C:cytosol"/>
    <property type="evidence" value="ECO:0007669"/>
    <property type="project" value="TreeGrafter"/>
</dbReference>
<proteinExistence type="inferred from homology"/>
<dbReference type="Proteomes" id="UP000039324">
    <property type="component" value="Unassembled WGS sequence"/>
</dbReference>
<dbReference type="NCBIfam" id="TIGR00106">
    <property type="entry name" value="MTH1187 family thiamine-binding protein"/>
    <property type="match status" value="1"/>
</dbReference>
<dbReference type="EMBL" id="OVEO01000002">
    <property type="protein sequence ID" value="SPQ94036.1"/>
    <property type="molecule type" value="Genomic_DNA"/>
</dbReference>
<name>A0A0G4IYX0_PLABS</name>
<evidence type="ECO:0000313" key="6">
    <source>
        <dbReference type="Proteomes" id="UP000290189"/>
    </source>
</evidence>
<dbReference type="SUPFAM" id="SSF89957">
    <property type="entry name" value="MTH1187/YkoF-like"/>
    <property type="match status" value="1"/>
</dbReference>
<dbReference type="PANTHER" id="PTHR33777">
    <property type="entry name" value="UPF0045 PROTEIN ECM15"/>
    <property type="match status" value="1"/>
</dbReference>
<comment type="similarity">
    <text evidence="1">Belongs to the UPF0045 family.</text>
</comment>
<evidence type="ECO:0000313" key="5">
    <source>
        <dbReference type="Proteomes" id="UP000039324"/>
    </source>
</evidence>
<reference evidence="4 6" key="2">
    <citation type="submission" date="2018-03" db="EMBL/GenBank/DDBJ databases">
        <authorList>
            <person name="Fogelqvist J."/>
        </authorList>
    </citation>
    <scope>NUCLEOTIDE SEQUENCE [LARGE SCALE GENOMIC DNA]</scope>
</reference>
<keyword evidence="4" id="KW-0496">Mitochondrion</keyword>
<dbReference type="Proteomes" id="UP000290189">
    <property type="component" value="Unassembled WGS sequence"/>
</dbReference>